<sequence length="298" mass="29541">MRVHDSATAPAWVAASNGTLLAALGVLAFSFTFPATSWGLEGFGPWSVAAVRCGLAAVIAGACLAVGRVPVPARAHWPGIAAVAGGVVIGFPFLSTLAVQASSTSHSAVIVGLLPLTTAMVSALRTGARPSHVFWAAAACGAASVVAFAVVSSGGAPGAADLYLAAALVAAAIGYAEGGRLAASIPGWQVIAWGLVAAAPLSIPLSVLALAAEPVDAGPRALAGMAVLGVVSQFGAFVAWYRGMGAIGVARASQLQLAQPLLTLLWAVLLVGEEPTWAALLAAVAVLICIAVTQRARA</sequence>
<evidence type="ECO:0000256" key="4">
    <source>
        <dbReference type="ARBA" id="ARBA00022989"/>
    </source>
</evidence>
<dbReference type="Proteomes" id="UP001595847">
    <property type="component" value="Unassembled WGS sequence"/>
</dbReference>
<evidence type="ECO:0000313" key="8">
    <source>
        <dbReference type="EMBL" id="MFC3996932.1"/>
    </source>
</evidence>
<evidence type="ECO:0000256" key="3">
    <source>
        <dbReference type="ARBA" id="ARBA00022692"/>
    </source>
</evidence>
<evidence type="ECO:0000256" key="2">
    <source>
        <dbReference type="ARBA" id="ARBA00007362"/>
    </source>
</evidence>
<dbReference type="InterPro" id="IPR000620">
    <property type="entry name" value="EamA_dom"/>
</dbReference>
<dbReference type="PANTHER" id="PTHR32322">
    <property type="entry name" value="INNER MEMBRANE TRANSPORTER"/>
    <property type="match status" value="1"/>
</dbReference>
<name>A0ABV8FM63_9ACTN</name>
<evidence type="ECO:0000313" key="9">
    <source>
        <dbReference type="Proteomes" id="UP001595847"/>
    </source>
</evidence>
<reference evidence="9" key="1">
    <citation type="journal article" date="2019" name="Int. J. Syst. Evol. Microbiol.">
        <title>The Global Catalogue of Microorganisms (GCM) 10K type strain sequencing project: providing services to taxonomists for standard genome sequencing and annotation.</title>
        <authorList>
            <consortium name="The Broad Institute Genomics Platform"/>
            <consortium name="The Broad Institute Genome Sequencing Center for Infectious Disease"/>
            <person name="Wu L."/>
            <person name="Ma J."/>
        </authorList>
    </citation>
    <scope>NUCLEOTIDE SEQUENCE [LARGE SCALE GENOMIC DNA]</scope>
    <source>
        <strain evidence="9">TBRC 1826</strain>
    </source>
</reference>
<dbReference type="RefSeq" id="WP_378533426.1">
    <property type="nucleotide sequence ID" value="NZ_JBHSBH010000008.1"/>
</dbReference>
<dbReference type="InterPro" id="IPR050638">
    <property type="entry name" value="AA-Vitamin_Transporters"/>
</dbReference>
<evidence type="ECO:0000256" key="6">
    <source>
        <dbReference type="SAM" id="Phobius"/>
    </source>
</evidence>
<proteinExistence type="inferred from homology"/>
<keyword evidence="9" id="KW-1185">Reference proteome</keyword>
<dbReference type="SUPFAM" id="SSF103481">
    <property type="entry name" value="Multidrug resistance efflux transporter EmrE"/>
    <property type="match status" value="2"/>
</dbReference>
<dbReference type="Pfam" id="PF00892">
    <property type="entry name" value="EamA"/>
    <property type="match status" value="2"/>
</dbReference>
<evidence type="ECO:0000259" key="7">
    <source>
        <dbReference type="Pfam" id="PF00892"/>
    </source>
</evidence>
<dbReference type="PANTHER" id="PTHR32322:SF2">
    <property type="entry name" value="EAMA DOMAIN-CONTAINING PROTEIN"/>
    <property type="match status" value="1"/>
</dbReference>
<feature type="domain" description="EamA" evidence="7">
    <location>
        <begin position="160"/>
        <end position="292"/>
    </location>
</feature>
<feature type="transmembrane region" description="Helical" evidence="6">
    <location>
        <begin position="190"/>
        <end position="210"/>
    </location>
</feature>
<feature type="transmembrane region" description="Helical" evidence="6">
    <location>
        <begin position="133"/>
        <end position="156"/>
    </location>
</feature>
<feature type="transmembrane region" description="Helical" evidence="6">
    <location>
        <begin position="253"/>
        <end position="271"/>
    </location>
</feature>
<keyword evidence="3 6" id="KW-0812">Transmembrane</keyword>
<feature type="transmembrane region" description="Helical" evidence="6">
    <location>
        <begin position="79"/>
        <end position="99"/>
    </location>
</feature>
<feature type="transmembrane region" description="Helical" evidence="6">
    <location>
        <begin position="12"/>
        <end position="33"/>
    </location>
</feature>
<feature type="transmembrane region" description="Helical" evidence="6">
    <location>
        <begin position="277"/>
        <end position="293"/>
    </location>
</feature>
<gene>
    <name evidence="8" type="ORF">ACFOVU_13460</name>
</gene>
<feature type="transmembrane region" description="Helical" evidence="6">
    <location>
        <begin position="45"/>
        <end position="67"/>
    </location>
</feature>
<accession>A0ABV8FM63</accession>
<comment type="caution">
    <text evidence="8">The sequence shown here is derived from an EMBL/GenBank/DDBJ whole genome shotgun (WGS) entry which is preliminary data.</text>
</comment>
<keyword evidence="5 6" id="KW-0472">Membrane</keyword>
<protein>
    <submittedName>
        <fullName evidence="8">DMT family transporter</fullName>
    </submittedName>
</protein>
<feature type="transmembrane region" description="Helical" evidence="6">
    <location>
        <begin position="105"/>
        <end position="124"/>
    </location>
</feature>
<dbReference type="EMBL" id="JBHSBH010000008">
    <property type="protein sequence ID" value="MFC3996932.1"/>
    <property type="molecule type" value="Genomic_DNA"/>
</dbReference>
<comment type="similarity">
    <text evidence="2">Belongs to the EamA transporter family.</text>
</comment>
<evidence type="ECO:0000256" key="1">
    <source>
        <dbReference type="ARBA" id="ARBA00004141"/>
    </source>
</evidence>
<dbReference type="InterPro" id="IPR037185">
    <property type="entry name" value="EmrE-like"/>
</dbReference>
<feature type="domain" description="EamA" evidence="7">
    <location>
        <begin position="18"/>
        <end position="146"/>
    </location>
</feature>
<comment type="subcellular location">
    <subcellularLocation>
        <location evidence="1">Membrane</location>
        <topology evidence="1">Multi-pass membrane protein</topology>
    </subcellularLocation>
</comment>
<keyword evidence="4 6" id="KW-1133">Transmembrane helix</keyword>
<organism evidence="8 9">
    <name type="scientific">Nocardiopsis sediminis</name>
    <dbReference type="NCBI Taxonomy" id="1778267"/>
    <lineage>
        <taxon>Bacteria</taxon>
        <taxon>Bacillati</taxon>
        <taxon>Actinomycetota</taxon>
        <taxon>Actinomycetes</taxon>
        <taxon>Streptosporangiales</taxon>
        <taxon>Nocardiopsidaceae</taxon>
        <taxon>Nocardiopsis</taxon>
    </lineage>
</organism>
<feature type="transmembrane region" description="Helical" evidence="6">
    <location>
        <begin position="162"/>
        <end position="178"/>
    </location>
</feature>
<feature type="transmembrane region" description="Helical" evidence="6">
    <location>
        <begin position="222"/>
        <end position="241"/>
    </location>
</feature>
<evidence type="ECO:0000256" key="5">
    <source>
        <dbReference type="ARBA" id="ARBA00023136"/>
    </source>
</evidence>